<dbReference type="EMBL" id="ASGP02000002">
    <property type="protein sequence ID" value="KAH9521432.1"/>
    <property type="molecule type" value="Genomic_DNA"/>
</dbReference>
<gene>
    <name evidence="1" type="ORF">DERF_005093</name>
</gene>
<name>A0A922I4L2_DERFA</name>
<reference evidence="1" key="1">
    <citation type="submission" date="2013-05" db="EMBL/GenBank/DDBJ databases">
        <authorList>
            <person name="Yim A.K.Y."/>
            <person name="Chan T.F."/>
            <person name="Ji K.M."/>
            <person name="Liu X.Y."/>
            <person name="Zhou J.W."/>
            <person name="Li R.Q."/>
            <person name="Yang K.Y."/>
            <person name="Li J."/>
            <person name="Li M."/>
            <person name="Law P.T.W."/>
            <person name="Wu Y.L."/>
            <person name="Cai Z.L."/>
            <person name="Qin H."/>
            <person name="Bao Y."/>
            <person name="Leung R.K.K."/>
            <person name="Ng P.K.S."/>
            <person name="Zou J."/>
            <person name="Zhong X.J."/>
            <person name="Ran P.X."/>
            <person name="Zhong N.S."/>
            <person name="Liu Z.G."/>
            <person name="Tsui S.K.W."/>
        </authorList>
    </citation>
    <scope>NUCLEOTIDE SEQUENCE</scope>
    <source>
        <strain evidence="1">Derf</strain>
        <tissue evidence="1">Whole organism</tissue>
    </source>
</reference>
<accession>A0A922I4L2</accession>
<protein>
    <submittedName>
        <fullName evidence="1">Uncharacterized protein</fullName>
    </submittedName>
</protein>
<dbReference type="Proteomes" id="UP000790347">
    <property type="component" value="Unassembled WGS sequence"/>
</dbReference>
<evidence type="ECO:0000313" key="1">
    <source>
        <dbReference type="EMBL" id="KAH9521432.1"/>
    </source>
</evidence>
<reference evidence="1" key="2">
    <citation type="journal article" date="2022" name="Res Sq">
        <title>Comparative Genomics Reveals Insights into the Divergent Evolution of Astigmatic Mites and Household Pest Adaptations.</title>
        <authorList>
            <person name="Xiong Q."/>
            <person name="Wan A.T.-Y."/>
            <person name="Liu X.-Y."/>
            <person name="Fung C.S.-H."/>
            <person name="Xiao X."/>
            <person name="Malainual N."/>
            <person name="Hou J."/>
            <person name="Wang L."/>
            <person name="Wang M."/>
            <person name="Yang K."/>
            <person name="Cui Y."/>
            <person name="Leung E."/>
            <person name="Nong W."/>
            <person name="Shin S.-K."/>
            <person name="Au S."/>
            <person name="Jeong K.Y."/>
            <person name="Chew F.T."/>
            <person name="Hui J."/>
            <person name="Leung T.F."/>
            <person name="Tungtrongchitr A."/>
            <person name="Zhong N."/>
            <person name="Liu Z."/>
            <person name="Tsui S."/>
        </authorList>
    </citation>
    <scope>NUCLEOTIDE SEQUENCE</scope>
    <source>
        <strain evidence="1">Derf</strain>
        <tissue evidence="1">Whole organism</tissue>
    </source>
</reference>
<sequence>MSIKKGNPPKILESSSTLPIMNGFNPPIQKKNFYYKVLCAFKKRSRDLAILFQVAFFAIIQHFDNIAIPVRYLLVFIKIVKREYMVTKSIYDPIFNQMELQQQQRQLVKNREATLIFCSK</sequence>
<comment type="caution">
    <text evidence="1">The sequence shown here is derived from an EMBL/GenBank/DDBJ whole genome shotgun (WGS) entry which is preliminary data.</text>
</comment>
<dbReference type="AlphaFoldDB" id="A0A922I4L2"/>
<evidence type="ECO:0000313" key="2">
    <source>
        <dbReference type="Proteomes" id="UP000790347"/>
    </source>
</evidence>
<proteinExistence type="predicted"/>
<keyword evidence="2" id="KW-1185">Reference proteome</keyword>
<organism evidence="1 2">
    <name type="scientific">Dermatophagoides farinae</name>
    <name type="common">American house dust mite</name>
    <dbReference type="NCBI Taxonomy" id="6954"/>
    <lineage>
        <taxon>Eukaryota</taxon>
        <taxon>Metazoa</taxon>
        <taxon>Ecdysozoa</taxon>
        <taxon>Arthropoda</taxon>
        <taxon>Chelicerata</taxon>
        <taxon>Arachnida</taxon>
        <taxon>Acari</taxon>
        <taxon>Acariformes</taxon>
        <taxon>Sarcoptiformes</taxon>
        <taxon>Astigmata</taxon>
        <taxon>Psoroptidia</taxon>
        <taxon>Analgoidea</taxon>
        <taxon>Pyroglyphidae</taxon>
        <taxon>Dermatophagoidinae</taxon>
        <taxon>Dermatophagoides</taxon>
    </lineage>
</organism>